<keyword evidence="2" id="KW-1185">Reference proteome</keyword>
<evidence type="ECO:0000313" key="2">
    <source>
        <dbReference type="Proteomes" id="UP000257109"/>
    </source>
</evidence>
<comment type="caution">
    <text evidence="1">The sequence shown here is derived from an EMBL/GenBank/DDBJ whole genome shotgun (WGS) entry which is preliminary data.</text>
</comment>
<dbReference type="AlphaFoldDB" id="A0A371E2S5"/>
<dbReference type="Proteomes" id="UP000257109">
    <property type="component" value="Unassembled WGS sequence"/>
</dbReference>
<name>A0A371E2S5_MUCPR</name>
<accession>A0A371E2S5</accession>
<proteinExistence type="predicted"/>
<sequence>MLTYRKFESLEIIIYSCTLTPILLDVKIANAPCLDTSICWLEELSLRRTSFMLADPLTKGLIPKKREAKVLRRNLRKGLKAEKAHKGNIFSSNKVLCMTSRICSKTTSIVLGHNVAYHGFNSSDVITH</sequence>
<gene>
    <name evidence="1" type="ORF">CR513_61592</name>
</gene>
<organism evidence="1 2">
    <name type="scientific">Mucuna pruriens</name>
    <name type="common">Velvet bean</name>
    <name type="synonym">Dolichos pruriens</name>
    <dbReference type="NCBI Taxonomy" id="157652"/>
    <lineage>
        <taxon>Eukaryota</taxon>
        <taxon>Viridiplantae</taxon>
        <taxon>Streptophyta</taxon>
        <taxon>Embryophyta</taxon>
        <taxon>Tracheophyta</taxon>
        <taxon>Spermatophyta</taxon>
        <taxon>Magnoliopsida</taxon>
        <taxon>eudicotyledons</taxon>
        <taxon>Gunneridae</taxon>
        <taxon>Pentapetalae</taxon>
        <taxon>rosids</taxon>
        <taxon>fabids</taxon>
        <taxon>Fabales</taxon>
        <taxon>Fabaceae</taxon>
        <taxon>Papilionoideae</taxon>
        <taxon>50 kb inversion clade</taxon>
        <taxon>NPAAA clade</taxon>
        <taxon>indigoferoid/millettioid clade</taxon>
        <taxon>Phaseoleae</taxon>
        <taxon>Mucuna</taxon>
    </lineage>
</organism>
<protein>
    <submittedName>
        <fullName evidence="1">Uncharacterized protein</fullName>
    </submittedName>
</protein>
<evidence type="ECO:0000313" key="1">
    <source>
        <dbReference type="EMBL" id="RDX60277.1"/>
    </source>
</evidence>
<feature type="non-terminal residue" evidence="1">
    <location>
        <position position="1"/>
    </location>
</feature>
<dbReference type="EMBL" id="QJKJ01016975">
    <property type="protein sequence ID" value="RDX60277.1"/>
    <property type="molecule type" value="Genomic_DNA"/>
</dbReference>
<reference evidence="1" key="1">
    <citation type="submission" date="2018-05" db="EMBL/GenBank/DDBJ databases">
        <title>Draft genome of Mucuna pruriens seed.</title>
        <authorList>
            <person name="Nnadi N.E."/>
            <person name="Vos R."/>
            <person name="Hasami M.H."/>
            <person name="Devisetty U.K."/>
            <person name="Aguiy J.C."/>
        </authorList>
    </citation>
    <scope>NUCLEOTIDE SEQUENCE [LARGE SCALE GENOMIC DNA]</scope>
    <source>
        <strain evidence="1">JCA_2017</strain>
    </source>
</reference>